<evidence type="ECO:0000256" key="1">
    <source>
        <dbReference type="SAM" id="MobiDB-lite"/>
    </source>
</evidence>
<dbReference type="Proteomes" id="UP001266305">
    <property type="component" value="Unassembled WGS sequence"/>
</dbReference>
<sequence length="87" mass="9114">APGSLNPRKSCQMLTSSNSSSSGFIAPTHTRPATQPVPRKEPGAWKSERAAPQKLNAACRSGSQGSEGCDLNPPRSQGTQRGQHEAS</sequence>
<dbReference type="EMBL" id="JASSZA010000007">
    <property type="protein sequence ID" value="KAK2105413.1"/>
    <property type="molecule type" value="Genomic_DNA"/>
</dbReference>
<comment type="caution">
    <text evidence="2">The sequence shown here is derived from an EMBL/GenBank/DDBJ whole genome shotgun (WGS) entry which is preliminary data.</text>
</comment>
<evidence type="ECO:0000313" key="3">
    <source>
        <dbReference type="Proteomes" id="UP001266305"/>
    </source>
</evidence>
<evidence type="ECO:0000313" key="2">
    <source>
        <dbReference type="EMBL" id="KAK2105413.1"/>
    </source>
</evidence>
<organism evidence="2 3">
    <name type="scientific">Saguinus oedipus</name>
    <name type="common">Cotton-top tamarin</name>
    <name type="synonym">Oedipomidas oedipus</name>
    <dbReference type="NCBI Taxonomy" id="9490"/>
    <lineage>
        <taxon>Eukaryota</taxon>
        <taxon>Metazoa</taxon>
        <taxon>Chordata</taxon>
        <taxon>Craniata</taxon>
        <taxon>Vertebrata</taxon>
        <taxon>Euteleostomi</taxon>
        <taxon>Mammalia</taxon>
        <taxon>Eutheria</taxon>
        <taxon>Euarchontoglires</taxon>
        <taxon>Primates</taxon>
        <taxon>Haplorrhini</taxon>
        <taxon>Platyrrhini</taxon>
        <taxon>Cebidae</taxon>
        <taxon>Callitrichinae</taxon>
        <taxon>Saguinus</taxon>
    </lineage>
</organism>
<feature type="compositionally biased region" description="Basic and acidic residues" evidence="1">
    <location>
        <begin position="38"/>
        <end position="51"/>
    </location>
</feature>
<feature type="non-terminal residue" evidence="2">
    <location>
        <position position="1"/>
    </location>
</feature>
<feature type="compositionally biased region" description="Polar residues" evidence="1">
    <location>
        <begin position="7"/>
        <end position="23"/>
    </location>
</feature>
<accession>A0ABQ9V9R7</accession>
<reference evidence="2 3" key="1">
    <citation type="submission" date="2023-05" db="EMBL/GenBank/DDBJ databases">
        <title>B98-5 Cell Line De Novo Hybrid Assembly: An Optical Mapping Approach.</title>
        <authorList>
            <person name="Kananen K."/>
            <person name="Auerbach J.A."/>
            <person name="Kautto E."/>
            <person name="Blachly J.S."/>
        </authorList>
    </citation>
    <scope>NUCLEOTIDE SEQUENCE [LARGE SCALE GENOMIC DNA]</scope>
    <source>
        <strain evidence="2">B95-8</strain>
        <tissue evidence="2">Cell line</tissue>
    </source>
</reference>
<proteinExistence type="predicted"/>
<feature type="region of interest" description="Disordered" evidence="1">
    <location>
        <begin position="1"/>
        <end position="87"/>
    </location>
</feature>
<protein>
    <submittedName>
        <fullName evidence="2">Uncharacterized protein</fullName>
    </submittedName>
</protein>
<gene>
    <name evidence="2" type="ORF">P7K49_014927</name>
</gene>
<keyword evidence="3" id="KW-1185">Reference proteome</keyword>
<name>A0ABQ9V9R7_SAGOE</name>